<dbReference type="InterPro" id="IPR050541">
    <property type="entry name" value="LRR_TM_domain-containing"/>
</dbReference>
<accession>A0ABD2P495</accession>
<dbReference type="PANTHER" id="PTHR24369">
    <property type="entry name" value="ANTIGEN BSP, PUTATIVE-RELATED"/>
    <property type="match status" value="1"/>
</dbReference>
<evidence type="ECO:0000256" key="3">
    <source>
        <dbReference type="ARBA" id="ARBA00022737"/>
    </source>
</evidence>
<keyword evidence="3" id="KW-0677">Repeat</keyword>
<dbReference type="EMBL" id="JABFTP020000185">
    <property type="protein sequence ID" value="KAL3285764.1"/>
    <property type="molecule type" value="Genomic_DNA"/>
</dbReference>
<dbReference type="PANTHER" id="PTHR24369:SF210">
    <property type="entry name" value="CHAOPTIN-RELATED"/>
    <property type="match status" value="1"/>
</dbReference>
<organism evidence="5 6">
    <name type="scientific">Cryptolaemus montrouzieri</name>
    <dbReference type="NCBI Taxonomy" id="559131"/>
    <lineage>
        <taxon>Eukaryota</taxon>
        <taxon>Metazoa</taxon>
        <taxon>Ecdysozoa</taxon>
        <taxon>Arthropoda</taxon>
        <taxon>Hexapoda</taxon>
        <taxon>Insecta</taxon>
        <taxon>Pterygota</taxon>
        <taxon>Neoptera</taxon>
        <taxon>Endopterygota</taxon>
        <taxon>Coleoptera</taxon>
        <taxon>Polyphaga</taxon>
        <taxon>Cucujiformia</taxon>
        <taxon>Coccinelloidea</taxon>
        <taxon>Coccinellidae</taxon>
        <taxon>Scymninae</taxon>
        <taxon>Scymnini</taxon>
        <taxon>Cryptolaemus</taxon>
    </lineage>
</organism>
<sequence>MYSWLTILLPILVVVQSHTVPPFSLKGSDSLRVHSHNGPLDEKSFNVLFSNIKALEIRLSNITNFSKDTLKSFTNLEFLRITFSRIEENDDDLFKNCCPTLKTLEIKNWIGFNDKKLAGIGTLPLEKLEILDQDIPELKPDILKGTKLKKLVLVRDNIQIIHPGAFNGLEELKYMLFTGNKFKGIPKESLSPLKSLKVLELVSNGIEKFTTDNLPLLPNLEEFLIIRDILKEVDFTGIEKVAPKLKNVYLIGNVGVKIQKSNGPVVIHNWV</sequence>
<name>A0ABD2P495_9CUCU</name>
<dbReference type="InterPro" id="IPR001611">
    <property type="entry name" value="Leu-rich_rpt"/>
</dbReference>
<keyword evidence="1" id="KW-0433">Leucine-rich repeat</keyword>
<feature type="chain" id="PRO_5044824160" evidence="4">
    <location>
        <begin position="18"/>
        <end position="271"/>
    </location>
</feature>
<dbReference type="SUPFAM" id="SSF52058">
    <property type="entry name" value="L domain-like"/>
    <property type="match status" value="1"/>
</dbReference>
<evidence type="ECO:0000313" key="6">
    <source>
        <dbReference type="Proteomes" id="UP001516400"/>
    </source>
</evidence>
<evidence type="ECO:0000256" key="2">
    <source>
        <dbReference type="ARBA" id="ARBA00022729"/>
    </source>
</evidence>
<gene>
    <name evidence="5" type="ORF">HHI36_000290</name>
</gene>
<dbReference type="Proteomes" id="UP001516400">
    <property type="component" value="Unassembled WGS sequence"/>
</dbReference>
<reference evidence="5 6" key="1">
    <citation type="journal article" date="2021" name="BMC Biol.">
        <title>Horizontally acquired antibacterial genes associated with adaptive radiation of ladybird beetles.</title>
        <authorList>
            <person name="Li H.S."/>
            <person name="Tang X.F."/>
            <person name="Huang Y.H."/>
            <person name="Xu Z.Y."/>
            <person name="Chen M.L."/>
            <person name="Du X.Y."/>
            <person name="Qiu B.Y."/>
            <person name="Chen P.T."/>
            <person name="Zhang W."/>
            <person name="Slipinski A."/>
            <person name="Escalona H.E."/>
            <person name="Waterhouse R.M."/>
            <person name="Zwick A."/>
            <person name="Pang H."/>
        </authorList>
    </citation>
    <scope>NUCLEOTIDE SEQUENCE [LARGE SCALE GENOMIC DNA]</scope>
    <source>
        <strain evidence="5">SYSU2018</strain>
    </source>
</reference>
<dbReference type="Pfam" id="PF13855">
    <property type="entry name" value="LRR_8"/>
    <property type="match status" value="1"/>
</dbReference>
<keyword evidence="2 4" id="KW-0732">Signal</keyword>
<feature type="signal peptide" evidence="4">
    <location>
        <begin position="1"/>
        <end position="17"/>
    </location>
</feature>
<comment type="caution">
    <text evidence="5">The sequence shown here is derived from an EMBL/GenBank/DDBJ whole genome shotgun (WGS) entry which is preliminary data.</text>
</comment>
<keyword evidence="6" id="KW-1185">Reference proteome</keyword>
<dbReference type="InterPro" id="IPR032675">
    <property type="entry name" value="LRR_dom_sf"/>
</dbReference>
<evidence type="ECO:0000256" key="1">
    <source>
        <dbReference type="ARBA" id="ARBA00022614"/>
    </source>
</evidence>
<evidence type="ECO:0000313" key="5">
    <source>
        <dbReference type="EMBL" id="KAL3285764.1"/>
    </source>
</evidence>
<evidence type="ECO:0000256" key="4">
    <source>
        <dbReference type="SAM" id="SignalP"/>
    </source>
</evidence>
<dbReference type="AlphaFoldDB" id="A0ABD2P495"/>
<protein>
    <submittedName>
        <fullName evidence="5">Uncharacterized protein</fullName>
    </submittedName>
</protein>
<dbReference type="Gene3D" id="3.80.10.10">
    <property type="entry name" value="Ribonuclease Inhibitor"/>
    <property type="match status" value="1"/>
</dbReference>
<proteinExistence type="predicted"/>